<dbReference type="Proteomes" id="UP000566819">
    <property type="component" value="Unassembled WGS sequence"/>
</dbReference>
<organism evidence="2 3">
    <name type="scientific">Cudoniella acicularis</name>
    <dbReference type="NCBI Taxonomy" id="354080"/>
    <lineage>
        <taxon>Eukaryota</taxon>
        <taxon>Fungi</taxon>
        <taxon>Dikarya</taxon>
        <taxon>Ascomycota</taxon>
        <taxon>Pezizomycotina</taxon>
        <taxon>Leotiomycetes</taxon>
        <taxon>Helotiales</taxon>
        <taxon>Tricladiaceae</taxon>
        <taxon>Cudoniella</taxon>
    </lineage>
</organism>
<sequence>MWQEWDILRLFGRFEEDGYGRDLVSSNPISFSQVTESRPRASAAALFRFPSEILGIILSYIDSSSLGSLALVNSDCRQLARSRQFAGVCFDYSPATSDLISKLLEENTERTSSGNSVNRGAICPCIRRLNIATDSVWLTHFHDIEVCREFRIHSNGKGSIKDSEERLSKATDAYNEYVKRIQSLLSSRTTLPHLELVDWQDTMPVPRSFFTSLVTSRIQHLRLRGVFVVEEFEIDLPPQADTWELRTLLLDIKPSPVHYHGGATSPVCASLLRSCSHSLETLIWYFSPHNKFTFGTDSSSIPQFDKLRDLSLRRLEFGNNEACGAFLEAPLSCLDLSYNYHSPALEQSLRQRGCIPSLEILAFSLSKDSIDGYFEFLKANTQLSKLSIEEYPESEGDVAGDAFEEKILPLLSSSFKTIKSLKLIWKERTTVIPDAALAMISGMETLEQLCLGTGPRCGSEYSWLIDHESMRKHLSLLPKLCRIAFHRDSYQDTDSSVDDENDATNYYKIRSPSIESMRAAGIEVGDKDAETQFWEDGHKARMIIQAEKYIASMPKLEGVYIGQYLMYAAGDASAPTEKRQAVLLRNERDPCSTLLSYIFSREGVFFG</sequence>
<protein>
    <recommendedName>
        <fullName evidence="1">F-box domain-containing protein</fullName>
    </recommendedName>
</protein>
<dbReference type="EMBL" id="JAAMPI010001086">
    <property type="protein sequence ID" value="KAF4626779.1"/>
    <property type="molecule type" value="Genomic_DNA"/>
</dbReference>
<reference evidence="2 3" key="1">
    <citation type="submission" date="2020-03" db="EMBL/GenBank/DDBJ databases">
        <title>Draft Genome Sequence of Cudoniella acicularis.</title>
        <authorList>
            <person name="Buettner E."/>
            <person name="Kellner H."/>
        </authorList>
    </citation>
    <scope>NUCLEOTIDE SEQUENCE [LARGE SCALE GENOMIC DNA]</scope>
    <source>
        <strain evidence="2 3">DSM 108380</strain>
    </source>
</reference>
<accession>A0A8H4RAY5</accession>
<gene>
    <name evidence="2" type="ORF">G7Y89_g11380</name>
</gene>
<dbReference type="InterPro" id="IPR032675">
    <property type="entry name" value="LRR_dom_sf"/>
</dbReference>
<evidence type="ECO:0000313" key="3">
    <source>
        <dbReference type="Proteomes" id="UP000566819"/>
    </source>
</evidence>
<feature type="domain" description="F-box" evidence="1">
    <location>
        <begin position="43"/>
        <end position="88"/>
    </location>
</feature>
<keyword evidence="3" id="KW-1185">Reference proteome</keyword>
<comment type="caution">
    <text evidence="2">The sequence shown here is derived from an EMBL/GenBank/DDBJ whole genome shotgun (WGS) entry which is preliminary data.</text>
</comment>
<evidence type="ECO:0000313" key="2">
    <source>
        <dbReference type="EMBL" id="KAF4626779.1"/>
    </source>
</evidence>
<evidence type="ECO:0000259" key="1">
    <source>
        <dbReference type="PROSITE" id="PS50181"/>
    </source>
</evidence>
<dbReference type="Pfam" id="PF00646">
    <property type="entry name" value="F-box"/>
    <property type="match status" value="1"/>
</dbReference>
<dbReference type="SUPFAM" id="SSF52047">
    <property type="entry name" value="RNI-like"/>
    <property type="match status" value="1"/>
</dbReference>
<name>A0A8H4RAY5_9HELO</name>
<dbReference type="PROSITE" id="PS50181">
    <property type="entry name" value="FBOX"/>
    <property type="match status" value="1"/>
</dbReference>
<dbReference type="AlphaFoldDB" id="A0A8H4RAY5"/>
<dbReference type="SUPFAM" id="SSF81383">
    <property type="entry name" value="F-box domain"/>
    <property type="match status" value="1"/>
</dbReference>
<dbReference type="Gene3D" id="3.80.10.10">
    <property type="entry name" value="Ribonuclease Inhibitor"/>
    <property type="match status" value="1"/>
</dbReference>
<dbReference type="InterPro" id="IPR001810">
    <property type="entry name" value="F-box_dom"/>
</dbReference>
<dbReference type="InterPro" id="IPR036047">
    <property type="entry name" value="F-box-like_dom_sf"/>
</dbReference>
<proteinExistence type="predicted"/>
<dbReference type="OrthoDB" id="3257981at2759"/>